<evidence type="ECO:0000256" key="2">
    <source>
        <dbReference type="ARBA" id="ARBA00022614"/>
    </source>
</evidence>
<dbReference type="STRING" id="93759.A0A1R3L027"/>
<sequence>MASWRRATLQILVLIFLLLLTKSIFLEAAVSKSNSGNIGRCIEKERKALLEFKTSLNDPSGYLSSWVGQDCCNWTFVSCNNKTGNVLRLDLAWLNLCISTPPNKSCGELGGLAKTNGLRSVQKQSVRRRSKLSLFVAFPQLFETERQQSHWRALYNIAKLLRVVLY</sequence>
<keyword evidence="5" id="KW-0677">Repeat</keyword>
<keyword evidence="9" id="KW-0325">Glycoprotein</keyword>
<dbReference type="InterPro" id="IPR013210">
    <property type="entry name" value="LRR_N_plant-typ"/>
</dbReference>
<dbReference type="SUPFAM" id="SSF52058">
    <property type="entry name" value="L domain-like"/>
    <property type="match status" value="1"/>
</dbReference>
<dbReference type="EMBL" id="AWUE01008326">
    <property type="protein sequence ID" value="OMP12657.1"/>
    <property type="molecule type" value="Genomic_DNA"/>
</dbReference>
<comment type="caution">
    <text evidence="12">The sequence shown here is derived from an EMBL/GenBank/DDBJ whole genome shotgun (WGS) entry which is preliminary data.</text>
</comment>
<evidence type="ECO:0000256" key="10">
    <source>
        <dbReference type="SAM" id="SignalP"/>
    </source>
</evidence>
<dbReference type="PANTHER" id="PTHR48063">
    <property type="entry name" value="LRR RECEPTOR-LIKE KINASE"/>
    <property type="match status" value="1"/>
</dbReference>
<dbReference type="PANTHER" id="PTHR48063:SF90">
    <property type="entry name" value="OS11G0565920 PROTEIN"/>
    <property type="match status" value="1"/>
</dbReference>
<keyword evidence="13" id="KW-1185">Reference proteome</keyword>
<keyword evidence="8" id="KW-0675">Receptor</keyword>
<evidence type="ECO:0000256" key="3">
    <source>
        <dbReference type="ARBA" id="ARBA00022692"/>
    </source>
</evidence>
<keyword evidence="4 10" id="KW-0732">Signal</keyword>
<feature type="signal peptide" evidence="10">
    <location>
        <begin position="1"/>
        <end position="23"/>
    </location>
</feature>
<feature type="domain" description="Leucine-rich repeat-containing N-terminal plant-type" evidence="11">
    <location>
        <begin position="44"/>
        <end position="80"/>
    </location>
</feature>
<comment type="subcellular location">
    <subcellularLocation>
        <location evidence="1">Membrane</location>
        <topology evidence="1">Single-pass type I membrane protein</topology>
    </subcellularLocation>
</comment>
<keyword evidence="7" id="KW-0472">Membrane</keyword>
<dbReference type="GO" id="GO:0016020">
    <property type="term" value="C:membrane"/>
    <property type="evidence" value="ECO:0007669"/>
    <property type="project" value="UniProtKB-SubCell"/>
</dbReference>
<evidence type="ECO:0000256" key="6">
    <source>
        <dbReference type="ARBA" id="ARBA00022989"/>
    </source>
</evidence>
<evidence type="ECO:0000256" key="8">
    <source>
        <dbReference type="ARBA" id="ARBA00023170"/>
    </source>
</evidence>
<evidence type="ECO:0000256" key="5">
    <source>
        <dbReference type="ARBA" id="ARBA00022737"/>
    </source>
</evidence>
<feature type="chain" id="PRO_5010240033" description="Leucine-rich repeat-containing N-terminal plant-type domain-containing protein" evidence="10">
    <location>
        <begin position="24"/>
        <end position="166"/>
    </location>
</feature>
<keyword evidence="2" id="KW-0433">Leucine-rich repeat</keyword>
<name>A0A1R3L027_9ROSI</name>
<evidence type="ECO:0000313" key="12">
    <source>
        <dbReference type="EMBL" id="OMP12657.1"/>
    </source>
</evidence>
<evidence type="ECO:0000256" key="1">
    <source>
        <dbReference type="ARBA" id="ARBA00004479"/>
    </source>
</evidence>
<organism evidence="12 13">
    <name type="scientific">Corchorus olitorius</name>
    <dbReference type="NCBI Taxonomy" id="93759"/>
    <lineage>
        <taxon>Eukaryota</taxon>
        <taxon>Viridiplantae</taxon>
        <taxon>Streptophyta</taxon>
        <taxon>Embryophyta</taxon>
        <taxon>Tracheophyta</taxon>
        <taxon>Spermatophyta</taxon>
        <taxon>Magnoliopsida</taxon>
        <taxon>eudicotyledons</taxon>
        <taxon>Gunneridae</taxon>
        <taxon>Pentapetalae</taxon>
        <taxon>rosids</taxon>
        <taxon>malvids</taxon>
        <taxon>Malvales</taxon>
        <taxon>Malvaceae</taxon>
        <taxon>Grewioideae</taxon>
        <taxon>Apeibeae</taxon>
        <taxon>Corchorus</taxon>
    </lineage>
</organism>
<dbReference type="InterPro" id="IPR046956">
    <property type="entry name" value="RLP23-like"/>
</dbReference>
<dbReference type="InterPro" id="IPR032675">
    <property type="entry name" value="LRR_dom_sf"/>
</dbReference>
<evidence type="ECO:0000256" key="7">
    <source>
        <dbReference type="ARBA" id="ARBA00023136"/>
    </source>
</evidence>
<evidence type="ECO:0000256" key="9">
    <source>
        <dbReference type="ARBA" id="ARBA00023180"/>
    </source>
</evidence>
<dbReference type="Gene3D" id="3.80.10.10">
    <property type="entry name" value="Ribonuclease Inhibitor"/>
    <property type="match status" value="1"/>
</dbReference>
<protein>
    <recommendedName>
        <fullName evidence="11">Leucine-rich repeat-containing N-terminal plant-type domain-containing protein</fullName>
    </recommendedName>
</protein>
<dbReference type="AlphaFoldDB" id="A0A1R3L027"/>
<dbReference type="OrthoDB" id="1937783at2759"/>
<evidence type="ECO:0000259" key="11">
    <source>
        <dbReference type="Pfam" id="PF08263"/>
    </source>
</evidence>
<proteinExistence type="predicted"/>
<reference evidence="13" key="1">
    <citation type="submission" date="2013-09" db="EMBL/GenBank/DDBJ databases">
        <title>Corchorus olitorius genome sequencing.</title>
        <authorList>
            <person name="Alam M."/>
            <person name="Haque M.S."/>
            <person name="Islam M.S."/>
            <person name="Emdad E.M."/>
            <person name="Islam M.M."/>
            <person name="Ahmed B."/>
            <person name="Halim A."/>
            <person name="Hossen Q.M.M."/>
            <person name="Hossain M.Z."/>
            <person name="Ahmed R."/>
            <person name="Khan M.M."/>
            <person name="Islam R."/>
            <person name="Rashid M.M."/>
            <person name="Khan S.A."/>
            <person name="Rahman M.S."/>
            <person name="Alam M."/>
            <person name="Yahiya A.S."/>
            <person name="Khan M.S."/>
            <person name="Azam M.S."/>
            <person name="Haque T."/>
            <person name="Lashkar M.Z.H."/>
            <person name="Akhand A.I."/>
            <person name="Morshed G."/>
            <person name="Roy S."/>
            <person name="Uddin K.S."/>
            <person name="Rabeya T."/>
            <person name="Hossain A.S."/>
            <person name="Chowdhury A."/>
            <person name="Snigdha A.R."/>
            <person name="Mortoza M.S."/>
            <person name="Matin S.A."/>
            <person name="Hoque S.M.E."/>
            <person name="Islam M.K."/>
            <person name="Roy D.K."/>
            <person name="Haider R."/>
            <person name="Moosa M.M."/>
            <person name="Elias S.M."/>
            <person name="Hasan A.M."/>
            <person name="Jahan S."/>
            <person name="Shafiuddin M."/>
            <person name="Mahmood N."/>
            <person name="Shommy N.S."/>
        </authorList>
    </citation>
    <scope>NUCLEOTIDE SEQUENCE [LARGE SCALE GENOMIC DNA]</scope>
    <source>
        <strain evidence="13">cv. O-4</strain>
    </source>
</reference>
<dbReference type="Proteomes" id="UP000187203">
    <property type="component" value="Unassembled WGS sequence"/>
</dbReference>
<evidence type="ECO:0000256" key="4">
    <source>
        <dbReference type="ARBA" id="ARBA00022729"/>
    </source>
</evidence>
<keyword evidence="6" id="KW-1133">Transmembrane helix</keyword>
<accession>A0A1R3L027</accession>
<evidence type="ECO:0000313" key="13">
    <source>
        <dbReference type="Proteomes" id="UP000187203"/>
    </source>
</evidence>
<gene>
    <name evidence="12" type="ORF">COLO4_02910</name>
</gene>
<dbReference type="Pfam" id="PF08263">
    <property type="entry name" value="LRRNT_2"/>
    <property type="match status" value="1"/>
</dbReference>
<keyword evidence="3" id="KW-0812">Transmembrane</keyword>